<accession>A0A1I0VIP6</accession>
<gene>
    <name evidence="1" type="ORF">SAMN05216587_101653</name>
</gene>
<evidence type="ECO:0000313" key="1">
    <source>
        <dbReference type="EMBL" id="SFA76201.1"/>
    </source>
</evidence>
<protein>
    <submittedName>
        <fullName evidence="1">Uncharacterized protein</fullName>
    </submittedName>
</protein>
<dbReference type="AlphaFoldDB" id="A0A1I0VIP6"/>
<sequence length="58" mass="6831">MTNGEKYAGSTHNHYVFERMCPKCNCFVCGREPSDLRECLIKDVLDYREWLLQEATND</sequence>
<proteinExistence type="predicted"/>
<reference evidence="1 2" key="1">
    <citation type="submission" date="2016-10" db="EMBL/GenBank/DDBJ databases">
        <authorList>
            <person name="de Groot N.N."/>
        </authorList>
    </citation>
    <scope>NUCLEOTIDE SEQUENCE [LARGE SCALE GENOMIC DNA]</scope>
    <source>
        <strain evidence="1 2">L14</strain>
    </source>
</reference>
<dbReference type="Proteomes" id="UP000183843">
    <property type="component" value="Unassembled WGS sequence"/>
</dbReference>
<organism evidence="1 2">
    <name type="scientific">Selenomonas ruminantium</name>
    <dbReference type="NCBI Taxonomy" id="971"/>
    <lineage>
        <taxon>Bacteria</taxon>
        <taxon>Bacillati</taxon>
        <taxon>Bacillota</taxon>
        <taxon>Negativicutes</taxon>
        <taxon>Selenomonadales</taxon>
        <taxon>Selenomonadaceae</taxon>
        <taxon>Selenomonas</taxon>
    </lineage>
</organism>
<name>A0A1I0VIP6_SELRU</name>
<dbReference type="EMBL" id="FOJX01000001">
    <property type="protein sequence ID" value="SFA76201.1"/>
    <property type="molecule type" value="Genomic_DNA"/>
</dbReference>
<evidence type="ECO:0000313" key="2">
    <source>
        <dbReference type="Proteomes" id="UP000183843"/>
    </source>
</evidence>